<dbReference type="PROSITE" id="PS50800">
    <property type="entry name" value="SAP"/>
    <property type="match status" value="1"/>
</dbReference>
<accession>A0A7S2KCS8</accession>
<reference evidence="2" key="1">
    <citation type="submission" date="2021-01" db="EMBL/GenBank/DDBJ databases">
        <authorList>
            <person name="Corre E."/>
            <person name="Pelletier E."/>
            <person name="Niang G."/>
            <person name="Scheremetjew M."/>
            <person name="Finn R."/>
            <person name="Kale V."/>
            <person name="Holt S."/>
            <person name="Cochrane G."/>
            <person name="Meng A."/>
            <person name="Brown T."/>
            <person name="Cohen L."/>
        </authorList>
    </citation>
    <scope>NUCLEOTIDE SEQUENCE</scope>
    <source>
        <strain evidence="2">B650</strain>
    </source>
</reference>
<sequence length="788" mass="88558">MCLPCGFHSEKKPCDPVPCAHRDNGTHKGLCKHCDKTEKMLLDIIALATENYNLPRNTLLQKDLAAEEIKWFMGYQDTICSYRSHIARCIAEQRHVTSILSNLTPAEALLVFDFKQKVNSAGYKETQVEYYGKAGVICFGVMEMRLMDNEDDMLEVVFTMYVSDDKTQDFGFVSQAIHHYLSAELPECVKSVHFDSDGAGVFSSSKMKALIVQWSDWVGIQVKSLHISVAGDGKDNLDGKFGQIGIKIRIAIKSGSSFHDAKTLAELLVSDGGIKATSIRIFTPSRQVEYDFDDSICKLSDFHTITVEPGGIRCYYISGYGPGHFFPLETVVGGWKSCCCAESDGCLIEPKNYDIEDPSSTDNDGVQVYSLEKSMIRKEKKITDKLSSQNLSTLESNEARLKDLRKKGIFPCPIFDKNSLSYCTCEYQSSFALEKHLTEDNHKFASMDARSRLLVMSSNGFLCRGSRPNRAFEASSEAADTDVDKNIAAADETAFDNRREDGSKVAEAVDDGSSVEVALNADTNIDAADDAAVFATDDSISVDDDNDVYDEDEKNKADDYGTCDEDFCGTLLAPLVSLGCLRKPANRDSVRKSLYQQYILTKLFNEGEATKNDKQSGKETQLEQSMLTEEVFDITKDATTLKYTHSRFSVYGAPLTRAQIKAYWGRLKNKSGPIPLPIIEKEGQYYGHLKVLELRKYLRRRGCTDDRISRENKTELMRRLAKMDAENGFNFSLEHGWQQIQEHPVRQVIETDIYDGMKVKELRQLCRDRNLRVGGTKQELLQRLRNES</sequence>
<dbReference type="SMART" id="SM00513">
    <property type="entry name" value="SAP"/>
    <property type="match status" value="2"/>
</dbReference>
<proteinExistence type="predicted"/>
<evidence type="ECO:0000313" key="2">
    <source>
        <dbReference type="EMBL" id="CAD9571908.1"/>
    </source>
</evidence>
<dbReference type="Pfam" id="PF02037">
    <property type="entry name" value="SAP"/>
    <property type="match status" value="1"/>
</dbReference>
<dbReference type="InterPro" id="IPR036361">
    <property type="entry name" value="SAP_dom_sf"/>
</dbReference>
<dbReference type="Gene3D" id="1.10.720.30">
    <property type="entry name" value="SAP domain"/>
    <property type="match status" value="1"/>
</dbReference>
<evidence type="ECO:0000259" key="1">
    <source>
        <dbReference type="PROSITE" id="PS50800"/>
    </source>
</evidence>
<dbReference type="EMBL" id="HBGY01012083">
    <property type="protein sequence ID" value="CAD9571908.1"/>
    <property type="molecule type" value="Transcribed_RNA"/>
</dbReference>
<dbReference type="InterPro" id="IPR003034">
    <property type="entry name" value="SAP_dom"/>
</dbReference>
<protein>
    <recommendedName>
        <fullName evidence="1">SAP domain-containing protein</fullName>
    </recommendedName>
</protein>
<dbReference type="SUPFAM" id="SSF68906">
    <property type="entry name" value="SAP domain"/>
    <property type="match status" value="1"/>
</dbReference>
<dbReference type="AlphaFoldDB" id="A0A7S2KCS8"/>
<name>A0A7S2KCS8_9STRA</name>
<gene>
    <name evidence="2" type="ORF">LDAN0321_LOCUS7673</name>
</gene>
<organism evidence="2">
    <name type="scientific">Leptocylindrus danicus</name>
    <dbReference type="NCBI Taxonomy" id="163516"/>
    <lineage>
        <taxon>Eukaryota</taxon>
        <taxon>Sar</taxon>
        <taxon>Stramenopiles</taxon>
        <taxon>Ochrophyta</taxon>
        <taxon>Bacillariophyta</taxon>
        <taxon>Coscinodiscophyceae</taxon>
        <taxon>Chaetocerotophycidae</taxon>
        <taxon>Leptocylindrales</taxon>
        <taxon>Leptocylindraceae</taxon>
        <taxon>Leptocylindrus</taxon>
    </lineage>
</organism>
<feature type="domain" description="SAP" evidence="1">
    <location>
        <begin position="754"/>
        <end position="788"/>
    </location>
</feature>